<comment type="subcellular location">
    <subcellularLocation>
        <location evidence="1 7">Cell outer membrane</location>
        <topology evidence="1 7">Multi-pass membrane protein</topology>
    </subcellularLocation>
</comment>
<keyword evidence="4 7" id="KW-0812">Transmembrane</keyword>
<keyword evidence="6 7" id="KW-0998">Cell outer membrane</keyword>
<evidence type="ECO:0000256" key="6">
    <source>
        <dbReference type="ARBA" id="ARBA00023237"/>
    </source>
</evidence>
<dbReference type="GO" id="GO:0009279">
    <property type="term" value="C:cell outer membrane"/>
    <property type="evidence" value="ECO:0007669"/>
    <property type="project" value="UniProtKB-SubCell"/>
</dbReference>
<comment type="similarity">
    <text evidence="7">Belongs to the TonB-dependent receptor family.</text>
</comment>
<dbReference type="Gene3D" id="2.40.170.20">
    <property type="entry name" value="TonB-dependent receptor, beta-barrel domain"/>
    <property type="match status" value="1"/>
</dbReference>
<dbReference type="SMART" id="SM00965">
    <property type="entry name" value="STN"/>
    <property type="match status" value="1"/>
</dbReference>
<dbReference type="InterPro" id="IPR037066">
    <property type="entry name" value="Plug_dom_sf"/>
</dbReference>
<dbReference type="NCBIfam" id="TIGR04056">
    <property type="entry name" value="OMP_RagA_SusC"/>
    <property type="match status" value="1"/>
</dbReference>
<dbReference type="InterPro" id="IPR039426">
    <property type="entry name" value="TonB-dep_rcpt-like"/>
</dbReference>
<dbReference type="InterPro" id="IPR023997">
    <property type="entry name" value="TonB-dep_OMP_SusC/RagA_CS"/>
</dbReference>
<dbReference type="STRING" id="430522.BFS30_00100"/>
<feature type="domain" description="Secretin/TonB short N-terminal" evidence="8">
    <location>
        <begin position="47"/>
        <end position="98"/>
    </location>
</feature>
<keyword evidence="10" id="KW-1185">Reference proteome</keyword>
<sequence>MVIFVTLVGSLSGYSQSESGVQHKVSLSFKSADFKKVIDAIQKQTSYHFIFSERKIPVNKINIQVKDKNALEVLDQILANSNYAYKLLPNNLIVIRPRNAEVNTRMLSGRVLNENGQALPGTSIKVKGSDFSTTSDAKGEFTIPVFPNTIIQASQVGYFKQEIPVGVQNQLQVNLIAKTNELDEVVVTALDIRKEERKIGYSISTISGAELSKARESNLIYALEGQIAGLNISGVYGGPSSSARILLRGAASMNAGSPLFVVNGVPIDNTQRGNVNEYGGADYGDGISNINPDDVETITVLKGSAASALYGARAANGVIIITIKKGIRNSGSIEYNTNLSFDSPYKNTDFQYVYGQGTQNRRPGNIAAAVASGSSSWGEKLDGAPTIQFDGKTYPYSAVKDNIQDFYRTAPAFTNTVSLSGANEKSMFRLSAANLDYQSILKNGHLNRKTVNLFTSYDLNKHLTVAFNGNYINEHNKNRSYLSDGTLNPNYGIASLANSANQIALSPGFDPITGREMRWNDDEYKTNPYFMLNKGRDLSKRNRFITSTSLKYKFTDWLYLQGRLGYDISNDQIVSIIPTGASFSINGQGGLNAFQKIQTSELNSDILLAVNKDIMKDLNLDVSVGANYRNREGEFSDSKGNQFNTPYLYTPSNLVTRTDAYTLARLVTQSAYYTFDLNYKKFLNLSSTGRYDVYSTLPGNNRGLFVPGISGSFIFSDLLKSKALSYGKIRASYAKTSGEPAQPYITQTYYTTQSSVNGTPLGDYDRSLPNYNLRPFTLNEFETGINLRFFNNRLDLDLTWFHRSTHNEIVSAIQSVTTGFTSAYVNLGKTKNVGTELTVQGIPVAGENFKWKSGFNLSHIHNVLLSIDGSSRYSLTGTYRPLNANTAMVVGKSITQIMAYDYKRDPNGKVIIGSDGVPKRGELKPMGSTLPRIYGGFSNSFFYKNFSLSFLVDFKFGNKILSATENYSYVSGLNKATLAGRETGVIAAGVMEDGSVNTINVPAYNYYPQLATNISALSVLNGSFIKFRQATLGYALPVKLIRNTPFSSINIDLVGRNLFTLLKYTKNIDPESEFSPKLNYAGIEGASLPSTRTFGINLNFKFK</sequence>
<dbReference type="Pfam" id="PF07715">
    <property type="entry name" value="Plug"/>
    <property type="match status" value="1"/>
</dbReference>
<accession>A0A1G9IXE9</accession>
<evidence type="ECO:0000256" key="5">
    <source>
        <dbReference type="ARBA" id="ARBA00023136"/>
    </source>
</evidence>
<dbReference type="NCBIfam" id="TIGR04057">
    <property type="entry name" value="SusC_RagA_signa"/>
    <property type="match status" value="1"/>
</dbReference>
<evidence type="ECO:0000256" key="3">
    <source>
        <dbReference type="ARBA" id="ARBA00022452"/>
    </source>
</evidence>
<evidence type="ECO:0000256" key="4">
    <source>
        <dbReference type="ARBA" id="ARBA00022692"/>
    </source>
</evidence>
<dbReference type="PROSITE" id="PS52016">
    <property type="entry name" value="TONB_DEPENDENT_REC_3"/>
    <property type="match status" value="1"/>
</dbReference>
<proteinExistence type="inferred from homology"/>
<dbReference type="Pfam" id="PF13715">
    <property type="entry name" value="CarbopepD_reg_2"/>
    <property type="match status" value="1"/>
</dbReference>
<evidence type="ECO:0000259" key="8">
    <source>
        <dbReference type="SMART" id="SM00965"/>
    </source>
</evidence>
<dbReference type="EMBL" id="FNGY01000001">
    <property type="protein sequence ID" value="SDL29524.1"/>
    <property type="molecule type" value="Genomic_DNA"/>
</dbReference>
<dbReference type="Pfam" id="PF07660">
    <property type="entry name" value="STN"/>
    <property type="match status" value="1"/>
</dbReference>
<dbReference type="AlphaFoldDB" id="A0A1G9IXE9"/>
<dbReference type="InterPro" id="IPR011662">
    <property type="entry name" value="Secretin/TonB_short_N"/>
</dbReference>
<evidence type="ECO:0000313" key="9">
    <source>
        <dbReference type="EMBL" id="SDL29524.1"/>
    </source>
</evidence>
<dbReference type="SUPFAM" id="SSF56935">
    <property type="entry name" value="Porins"/>
    <property type="match status" value="1"/>
</dbReference>
<dbReference type="Gene3D" id="2.60.40.1120">
    <property type="entry name" value="Carboxypeptidase-like, regulatory domain"/>
    <property type="match status" value="1"/>
</dbReference>
<dbReference type="SUPFAM" id="SSF49464">
    <property type="entry name" value="Carboxypeptidase regulatory domain-like"/>
    <property type="match status" value="1"/>
</dbReference>
<evidence type="ECO:0000256" key="7">
    <source>
        <dbReference type="PROSITE-ProRule" id="PRU01360"/>
    </source>
</evidence>
<reference evidence="10" key="1">
    <citation type="submission" date="2016-10" db="EMBL/GenBank/DDBJ databases">
        <authorList>
            <person name="Varghese N."/>
            <person name="Submissions S."/>
        </authorList>
    </citation>
    <scope>NUCLEOTIDE SEQUENCE [LARGE SCALE GENOMIC DNA]</scope>
    <source>
        <strain evidence="10">DSM 19110</strain>
    </source>
</reference>
<organism evidence="9 10">
    <name type="scientific">Pedobacter steynii</name>
    <dbReference type="NCBI Taxonomy" id="430522"/>
    <lineage>
        <taxon>Bacteria</taxon>
        <taxon>Pseudomonadati</taxon>
        <taxon>Bacteroidota</taxon>
        <taxon>Sphingobacteriia</taxon>
        <taxon>Sphingobacteriales</taxon>
        <taxon>Sphingobacteriaceae</taxon>
        <taxon>Pedobacter</taxon>
    </lineage>
</organism>
<dbReference type="InterPro" id="IPR036942">
    <property type="entry name" value="Beta-barrel_TonB_sf"/>
</dbReference>
<evidence type="ECO:0000313" key="10">
    <source>
        <dbReference type="Proteomes" id="UP000183200"/>
    </source>
</evidence>
<dbReference type="InterPro" id="IPR008969">
    <property type="entry name" value="CarboxyPept-like_regulatory"/>
</dbReference>
<name>A0A1G9IXE9_9SPHI</name>
<dbReference type="Gene3D" id="2.170.130.10">
    <property type="entry name" value="TonB-dependent receptor, plug domain"/>
    <property type="match status" value="1"/>
</dbReference>
<dbReference type="InterPro" id="IPR012910">
    <property type="entry name" value="Plug_dom"/>
</dbReference>
<dbReference type="Proteomes" id="UP000183200">
    <property type="component" value="Unassembled WGS sequence"/>
</dbReference>
<evidence type="ECO:0000256" key="2">
    <source>
        <dbReference type="ARBA" id="ARBA00022448"/>
    </source>
</evidence>
<keyword evidence="2 7" id="KW-0813">Transport</keyword>
<evidence type="ECO:0000256" key="1">
    <source>
        <dbReference type="ARBA" id="ARBA00004571"/>
    </source>
</evidence>
<protein>
    <submittedName>
        <fullName evidence="9">TonB-linked outer membrane protein, SusC/RagA family</fullName>
    </submittedName>
</protein>
<gene>
    <name evidence="9" type="ORF">SAMN05421820_10179</name>
</gene>
<keyword evidence="5 7" id="KW-0472">Membrane</keyword>
<dbReference type="InterPro" id="IPR023996">
    <property type="entry name" value="TonB-dep_OMP_SusC/RagA"/>
</dbReference>
<keyword evidence="3 7" id="KW-1134">Transmembrane beta strand</keyword>